<dbReference type="Gene3D" id="3.40.630.30">
    <property type="match status" value="1"/>
</dbReference>
<dbReference type="EMBL" id="JACHVX010000005">
    <property type="protein sequence ID" value="MBB2924319.1"/>
    <property type="molecule type" value="Genomic_DNA"/>
</dbReference>
<reference evidence="2 3" key="2">
    <citation type="submission" date="2020-08" db="EMBL/GenBank/DDBJ databases">
        <authorList>
            <person name="Partida-Martinez L."/>
            <person name="Huntemann M."/>
            <person name="Clum A."/>
            <person name="Wang J."/>
            <person name="Palaniappan K."/>
            <person name="Ritter S."/>
            <person name="Chen I.-M."/>
            <person name="Stamatis D."/>
            <person name="Reddy T."/>
            <person name="O'Malley R."/>
            <person name="Daum C."/>
            <person name="Shapiro N."/>
            <person name="Ivanova N."/>
            <person name="Kyrpides N."/>
            <person name="Woyke T."/>
        </authorList>
    </citation>
    <scope>NUCLEOTIDE SEQUENCE [LARGE SCALE GENOMIC DNA]</scope>
    <source>
        <strain evidence="2 3">RAS26</strain>
    </source>
</reference>
<dbReference type="PANTHER" id="PTHR43792:SF1">
    <property type="entry name" value="N-ACETYLTRANSFERASE DOMAIN-CONTAINING PROTEIN"/>
    <property type="match status" value="1"/>
</dbReference>
<dbReference type="AlphaFoldDB" id="A0A7W4UI97"/>
<dbReference type="InterPro" id="IPR051531">
    <property type="entry name" value="N-acetyltransferase"/>
</dbReference>
<evidence type="ECO:0000313" key="3">
    <source>
        <dbReference type="Proteomes" id="UP000518206"/>
    </source>
</evidence>
<dbReference type="Proteomes" id="UP000518206">
    <property type="component" value="Unassembled WGS sequence"/>
</dbReference>
<dbReference type="PROSITE" id="PS51186">
    <property type="entry name" value="GNAT"/>
    <property type="match status" value="1"/>
</dbReference>
<dbReference type="PANTHER" id="PTHR43792">
    <property type="entry name" value="GNAT FAMILY, PUTATIVE (AFU_ORTHOLOGUE AFUA_3G00765)-RELATED-RELATED"/>
    <property type="match status" value="1"/>
</dbReference>
<dbReference type="InterPro" id="IPR000182">
    <property type="entry name" value="GNAT_dom"/>
</dbReference>
<dbReference type="CDD" id="cd04301">
    <property type="entry name" value="NAT_SF"/>
    <property type="match status" value="1"/>
</dbReference>
<dbReference type="Pfam" id="PF13302">
    <property type="entry name" value="Acetyltransf_3"/>
    <property type="match status" value="1"/>
</dbReference>
<sequence>MTFTPLPTRLVTDRFELTPEEPADAGWLAVLFTTRGRGEVSEAEARERIARMHALTAEHGIGALVLRPRDGGPPVGYAAVVLGRATVEEPELAYELLPEAHGRGYATEAARAVLDAAHATGRPRIWATIRPWNAASLRVAEKLGFRRDRVTADDDGDMIWFLHEAPAVPGHGGGPAAAGG</sequence>
<dbReference type="GO" id="GO:0016747">
    <property type="term" value="F:acyltransferase activity, transferring groups other than amino-acyl groups"/>
    <property type="evidence" value="ECO:0007669"/>
    <property type="project" value="InterPro"/>
</dbReference>
<dbReference type="SUPFAM" id="SSF55729">
    <property type="entry name" value="Acyl-CoA N-acyltransferases (Nat)"/>
    <property type="match status" value="1"/>
</dbReference>
<organism evidence="2 3">
    <name type="scientific">Cellulomonas cellasea</name>
    <dbReference type="NCBI Taxonomy" id="43670"/>
    <lineage>
        <taxon>Bacteria</taxon>
        <taxon>Bacillati</taxon>
        <taxon>Actinomycetota</taxon>
        <taxon>Actinomycetes</taxon>
        <taxon>Micrococcales</taxon>
        <taxon>Cellulomonadaceae</taxon>
        <taxon>Cellulomonas</taxon>
    </lineage>
</organism>
<gene>
    <name evidence="2" type="ORF">FHR80_003252</name>
</gene>
<dbReference type="InterPro" id="IPR016181">
    <property type="entry name" value="Acyl_CoA_acyltransferase"/>
</dbReference>
<name>A0A7W4UI97_9CELL</name>
<protein>
    <submittedName>
        <fullName evidence="2">RimJ/RimL family protein N-acetyltransferase</fullName>
    </submittedName>
</protein>
<evidence type="ECO:0000259" key="1">
    <source>
        <dbReference type="PROSITE" id="PS51186"/>
    </source>
</evidence>
<feature type="domain" description="N-acetyltransferase" evidence="1">
    <location>
        <begin position="1"/>
        <end position="166"/>
    </location>
</feature>
<accession>A0A7W4UI97</accession>
<comment type="caution">
    <text evidence="2">The sequence shown here is derived from an EMBL/GenBank/DDBJ whole genome shotgun (WGS) entry which is preliminary data.</text>
</comment>
<keyword evidence="2" id="KW-0808">Transferase</keyword>
<evidence type="ECO:0000313" key="2">
    <source>
        <dbReference type="EMBL" id="MBB2924319.1"/>
    </source>
</evidence>
<reference evidence="2 3" key="1">
    <citation type="submission" date="2020-08" db="EMBL/GenBank/DDBJ databases">
        <title>The Agave Microbiome: Exploring the role of microbial communities in plant adaptations to desert environments.</title>
        <authorList>
            <person name="Partida-Martinez L.P."/>
        </authorList>
    </citation>
    <scope>NUCLEOTIDE SEQUENCE [LARGE SCALE GENOMIC DNA]</scope>
    <source>
        <strain evidence="2 3">RAS26</strain>
    </source>
</reference>
<dbReference type="RefSeq" id="WP_183297135.1">
    <property type="nucleotide sequence ID" value="NZ_JACHVX010000005.1"/>
</dbReference>
<proteinExistence type="predicted"/>